<proteinExistence type="predicted"/>
<dbReference type="Proteomes" id="UP000006683">
    <property type="component" value="Chromosome"/>
</dbReference>
<dbReference type="InterPro" id="IPR028098">
    <property type="entry name" value="Glyco_trans_4-like_N"/>
</dbReference>
<feature type="domain" description="Glycosyl transferase family 1" evidence="1">
    <location>
        <begin position="190"/>
        <end position="349"/>
    </location>
</feature>
<dbReference type="EMBL" id="CP002209">
    <property type="protein sequence ID" value="ADN75502.1"/>
    <property type="molecule type" value="Genomic_DNA"/>
</dbReference>
<dbReference type="Gene3D" id="3.40.50.2000">
    <property type="entry name" value="Glycogen Phosphorylase B"/>
    <property type="match status" value="2"/>
</dbReference>
<evidence type="ECO:0000313" key="3">
    <source>
        <dbReference type="EMBL" id="ADN75502.1"/>
    </source>
</evidence>
<evidence type="ECO:0000313" key="4">
    <source>
        <dbReference type="Proteomes" id="UP000006683"/>
    </source>
</evidence>
<dbReference type="GO" id="GO:0071793">
    <property type="term" value="P:bacillithiol biosynthetic process"/>
    <property type="evidence" value="ECO:0007669"/>
    <property type="project" value="InterPro"/>
</dbReference>
<dbReference type="GO" id="GO:0016757">
    <property type="term" value="F:glycosyltransferase activity"/>
    <property type="evidence" value="ECO:0007669"/>
    <property type="project" value="InterPro"/>
</dbReference>
<dbReference type="InterPro" id="IPR050194">
    <property type="entry name" value="Glycosyltransferase_grp1"/>
</dbReference>
<gene>
    <name evidence="3" type="ordered locus">Fbal_1296</name>
</gene>
<reference evidence="3 4" key="1">
    <citation type="journal article" date="2010" name="Stand. Genomic Sci.">
        <title>Complete genome sequence of Ferrimonas balearica type strain (PAT).</title>
        <authorList>
            <person name="Nolan M."/>
            <person name="Sikorski J."/>
            <person name="Davenport K."/>
            <person name="Lucas S."/>
            <person name="Glavina Del Rio T."/>
            <person name="Tice H."/>
            <person name="Cheng J."/>
            <person name="Goodwin L."/>
            <person name="Pitluck S."/>
            <person name="Liolios K."/>
            <person name="Ivanova N."/>
            <person name="Mavromatis K."/>
            <person name="Ovchinnikova G."/>
            <person name="Pati A."/>
            <person name="Chen A."/>
            <person name="Palaniappan K."/>
            <person name="Land M."/>
            <person name="Hauser L."/>
            <person name="Chang Y."/>
            <person name="Jeffries C."/>
            <person name="Tapia R."/>
            <person name="Brettin T."/>
            <person name="Detter J."/>
            <person name="Han C."/>
            <person name="Yasawong M."/>
            <person name="Rohde M."/>
            <person name="Tindall B."/>
            <person name="Goker M."/>
            <person name="Woyke T."/>
            <person name="Bristow J."/>
            <person name="Eisen J."/>
            <person name="Markowitz V."/>
            <person name="Hugenholtz P."/>
            <person name="Kyrpides N."/>
            <person name="Klenk H."/>
            <person name="Lapidus A."/>
        </authorList>
    </citation>
    <scope>NUCLEOTIDE SEQUENCE [LARGE SCALE GENOMIC DNA]</scope>
    <source>
        <strain evidence="4">DSM 9799 / CCM 4581 / KCTC 23876 / PAT</strain>
    </source>
</reference>
<dbReference type="eggNOG" id="COG0438">
    <property type="taxonomic scope" value="Bacteria"/>
</dbReference>
<evidence type="ECO:0000259" key="1">
    <source>
        <dbReference type="Pfam" id="PF00534"/>
    </source>
</evidence>
<dbReference type="KEGG" id="fbl:Fbal_1296"/>
<dbReference type="GeneID" id="67181520"/>
<keyword evidence="3" id="KW-0808">Transferase</keyword>
<dbReference type="InterPro" id="IPR023881">
    <property type="entry name" value="Thiol_BshA"/>
</dbReference>
<dbReference type="eggNOG" id="COG0451">
    <property type="taxonomic scope" value="Bacteria"/>
</dbReference>
<sequence>MRIGILCHPSVGGSGLVATELAHGLAQAGHDVHVISSAQPFKLRQHQRHIHFHLVEGIHYPLFKDPLYTFALTAKIVEVVDQYQLDVVHAHYSIPHSLCAYLATEITRRPFPIVTTIHGTDVTVVGQDRPLYPLNRFSIDRSTVVTTVSAYQRGHIQRHFGLKTAIEVIHNFIDCDHFRPDQADPLLRRSLARDDQPIVMHASNFRPVKNTDTVLRSFARLSEKLDAKLVLLGSGPEMEAAQGRCHQLGIADRVVFVGQVQYVEQYLPLADCVLQPSYRESFCMVLLEAMACGVPTVSSNVDGIPEVVAEGETGFMAEPDDDKAQADAMLRVLSDPALQQRLGAAGRQRAKTRFATRHTIEQYLACYRRAIATLADNGA</sequence>
<dbReference type="Pfam" id="PF00534">
    <property type="entry name" value="Glycos_transf_1"/>
    <property type="match status" value="1"/>
</dbReference>
<name>E1SLX0_FERBD</name>
<dbReference type="NCBIfam" id="TIGR03999">
    <property type="entry name" value="thiol_BshA"/>
    <property type="match status" value="1"/>
</dbReference>
<protein>
    <submittedName>
        <fullName evidence="3">Glycosyl transferase group 1</fullName>
    </submittedName>
</protein>
<keyword evidence="4" id="KW-1185">Reference proteome</keyword>
<dbReference type="CAZy" id="GT4">
    <property type="family name" value="Glycosyltransferase Family 4"/>
</dbReference>
<feature type="domain" description="Glycosyltransferase subfamily 4-like N-terminal" evidence="2">
    <location>
        <begin position="11"/>
        <end position="176"/>
    </location>
</feature>
<dbReference type="OrthoDB" id="6286688at2"/>
<dbReference type="AlphaFoldDB" id="E1SLX0"/>
<organism evidence="3 4">
    <name type="scientific">Ferrimonas balearica (strain DSM 9799 / CCM 4581 / KCTC 23876 / PAT)</name>
    <dbReference type="NCBI Taxonomy" id="550540"/>
    <lineage>
        <taxon>Bacteria</taxon>
        <taxon>Pseudomonadati</taxon>
        <taxon>Pseudomonadota</taxon>
        <taxon>Gammaproteobacteria</taxon>
        <taxon>Alteromonadales</taxon>
        <taxon>Ferrimonadaceae</taxon>
        <taxon>Ferrimonas</taxon>
    </lineage>
</organism>
<dbReference type="PANTHER" id="PTHR45947">
    <property type="entry name" value="SULFOQUINOVOSYL TRANSFERASE SQD2"/>
    <property type="match status" value="1"/>
</dbReference>
<dbReference type="STRING" id="550540.Fbal_1296"/>
<dbReference type="InterPro" id="IPR001296">
    <property type="entry name" value="Glyco_trans_1"/>
</dbReference>
<accession>E1SLX0</accession>
<dbReference type="HOGENOM" id="CLU_009583_2_5_6"/>
<dbReference type="Pfam" id="PF13439">
    <property type="entry name" value="Glyco_transf_4"/>
    <property type="match status" value="1"/>
</dbReference>
<dbReference type="SUPFAM" id="SSF53756">
    <property type="entry name" value="UDP-Glycosyltransferase/glycogen phosphorylase"/>
    <property type="match status" value="1"/>
</dbReference>
<evidence type="ECO:0000259" key="2">
    <source>
        <dbReference type="Pfam" id="PF13439"/>
    </source>
</evidence>
<dbReference type="RefSeq" id="WP_013344808.1">
    <property type="nucleotide sequence ID" value="NC_014541.1"/>
</dbReference>
<dbReference type="PANTHER" id="PTHR45947:SF3">
    <property type="entry name" value="SULFOQUINOVOSYL TRANSFERASE SQD2"/>
    <property type="match status" value="1"/>
</dbReference>